<dbReference type="Gene3D" id="1.10.4010.10">
    <property type="entry name" value="Type II deoxyuridine triphosphatase"/>
    <property type="match status" value="1"/>
</dbReference>
<reference evidence="1 2" key="1">
    <citation type="submission" date="2017-01" db="EMBL/GenBank/DDBJ databases">
        <title>Planococcus faecalis genome complete sequence.</title>
        <authorList>
            <person name="Lee P.C."/>
        </authorList>
    </citation>
    <scope>NUCLEOTIDE SEQUENCE [LARGE SCALE GENOMIC DNA]</scope>
    <source>
        <strain evidence="1 2">AJ003</strain>
    </source>
</reference>
<dbReference type="InterPro" id="IPR016947">
    <property type="entry name" value="UCP030140"/>
</dbReference>
<protein>
    <recommendedName>
        <fullName evidence="3">dUTPase</fullName>
    </recommendedName>
</protein>
<organism evidence="1 2">
    <name type="scientific">Planococcus faecalis</name>
    <dbReference type="NCBI Taxonomy" id="1598147"/>
    <lineage>
        <taxon>Bacteria</taxon>
        <taxon>Bacillati</taxon>
        <taxon>Bacillota</taxon>
        <taxon>Bacilli</taxon>
        <taxon>Bacillales</taxon>
        <taxon>Caryophanaceae</taxon>
        <taxon>Planococcus</taxon>
    </lineage>
</organism>
<dbReference type="Proteomes" id="UP000189661">
    <property type="component" value="Chromosome"/>
</dbReference>
<name>A0ABM6IQX2_9BACL</name>
<evidence type="ECO:0000313" key="1">
    <source>
        <dbReference type="EMBL" id="AQU78999.1"/>
    </source>
</evidence>
<dbReference type="PIRSF" id="PIRSF030140">
    <property type="entry name" value="UCP030140"/>
    <property type="match status" value="1"/>
</dbReference>
<gene>
    <name evidence="1" type="ORF">AJGP001_06885</name>
</gene>
<dbReference type="RefSeq" id="WP_071153197.1">
    <property type="nucleotide sequence ID" value="NZ_CP019401.1"/>
</dbReference>
<dbReference type="SUPFAM" id="SSF101386">
    <property type="entry name" value="all-alpha NTP pyrophosphatases"/>
    <property type="match status" value="1"/>
</dbReference>
<evidence type="ECO:0008006" key="3">
    <source>
        <dbReference type="Google" id="ProtNLM"/>
    </source>
</evidence>
<evidence type="ECO:0000313" key="2">
    <source>
        <dbReference type="Proteomes" id="UP000189661"/>
    </source>
</evidence>
<dbReference type="InterPro" id="IPR014871">
    <property type="entry name" value="dUTPase/dCTP_pyrophosphatase"/>
</dbReference>
<proteinExistence type="predicted"/>
<accession>A0ABM6IQX2</accession>
<dbReference type="Pfam" id="PF08761">
    <property type="entry name" value="dUTPase_2"/>
    <property type="match status" value="1"/>
</dbReference>
<dbReference type="EMBL" id="CP019401">
    <property type="protein sequence ID" value="AQU78999.1"/>
    <property type="molecule type" value="Genomic_DNA"/>
</dbReference>
<sequence>MISLELLFEKQMKLDNYIGNNLKNKEDIFLDKSLALIVELGELANEVRSFKYWSRKTPSPKPMILEEYVDTLHFLLSIGIEVGFNDVKVCFTSPKEDNLTRLFLNANMLINIFISKPTKEVYSDIWGVMEKIRIALDLTDEEIFEGYIRKNNINYQRQKEGY</sequence>
<dbReference type="CDD" id="cd11527">
    <property type="entry name" value="NTP-PPase_dUTPase"/>
    <property type="match status" value="1"/>
</dbReference>
<keyword evidence="2" id="KW-1185">Reference proteome</keyword>